<dbReference type="GO" id="GO:0005524">
    <property type="term" value="F:ATP binding"/>
    <property type="evidence" value="ECO:0007669"/>
    <property type="project" value="UniProtKB-KW"/>
</dbReference>
<dbReference type="GO" id="GO:0006171">
    <property type="term" value="P:cAMP biosynthetic process"/>
    <property type="evidence" value="ECO:0007669"/>
    <property type="project" value="InterPro"/>
</dbReference>
<name>A0A381RSK3_9ZZZZ</name>
<feature type="transmembrane region" description="Helical" evidence="10">
    <location>
        <begin position="42"/>
        <end position="67"/>
    </location>
</feature>
<dbReference type="PANTHER" id="PTHR34185:SF1">
    <property type="entry name" value="DIADENYLATE CYCLASE"/>
    <property type="match status" value="1"/>
</dbReference>
<dbReference type="InterPro" id="IPR003390">
    <property type="entry name" value="DNA_integrity_scan_DisA_N"/>
</dbReference>
<accession>A0A381RSK3</accession>
<dbReference type="Pfam" id="PF19293">
    <property type="entry name" value="CdaA_N"/>
    <property type="match status" value="1"/>
</dbReference>
<dbReference type="AlphaFoldDB" id="A0A381RSK3"/>
<dbReference type="SUPFAM" id="SSF143597">
    <property type="entry name" value="YojJ-like"/>
    <property type="match status" value="1"/>
</dbReference>
<evidence type="ECO:0000256" key="6">
    <source>
        <dbReference type="ARBA" id="ARBA00022741"/>
    </source>
</evidence>
<dbReference type="InterPro" id="IPR014046">
    <property type="entry name" value="C-di-AMP_synthase"/>
</dbReference>
<comment type="catalytic activity">
    <reaction evidence="1">
        <text>2 ATP = 3',3'-c-di-AMP + 2 diphosphate</text>
        <dbReference type="Rhea" id="RHEA:35655"/>
        <dbReference type="ChEBI" id="CHEBI:30616"/>
        <dbReference type="ChEBI" id="CHEBI:33019"/>
        <dbReference type="ChEBI" id="CHEBI:71500"/>
        <dbReference type="EC" id="2.7.7.85"/>
    </reaction>
</comment>
<dbReference type="GO" id="GO:0106408">
    <property type="term" value="F:diadenylate cyclase activity"/>
    <property type="evidence" value="ECO:0007669"/>
    <property type="project" value="UniProtKB-EC"/>
</dbReference>
<dbReference type="InterPro" id="IPR036888">
    <property type="entry name" value="DNA_integrity_DisA_N_sf"/>
</dbReference>
<reference evidence="12" key="1">
    <citation type="submission" date="2018-05" db="EMBL/GenBank/DDBJ databases">
        <authorList>
            <person name="Lanie J.A."/>
            <person name="Ng W.-L."/>
            <person name="Kazmierczak K.M."/>
            <person name="Andrzejewski T.M."/>
            <person name="Davidsen T.M."/>
            <person name="Wayne K.J."/>
            <person name="Tettelin H."/>
            <person name="Glass J.I."/>
            <person name="Rusch D."/>
            <person name="Podicherti R."/>
            <person name="Tsui H.-C.T."/>
            <person name="Winkler M.E."/>
        </authorList>
    </citation>
    <scope>NUCLEOTIDE SEQUENCE</scope>
</reference>
<dbReference type="InterPro" id="IPR034701">
    <property type="entry name" value="CdaA"/>
</dbReference>
<keyword evidence="6" id="KW-0547">Nucleotide-binding</keyword>
<dbReference type="Pfam" id="PF02457">
    <property type="entry name" value="DAC"/>
    <property type="match status" value="1"/>
</dbReference>
<evidence type="ECO:0000256" key="10">
    <source>
        <dbReference type="SAM" id="Phobius"/>
    </source>
</evidence>
<evidence type="ECO:0000256" key="8">
    <source>
        <dbReference type="ARBA" id="ARBA00022989"/>
    </source>
</evidence>
<evidence type="ECO:0000256" key="3">
    <source>
        <dbReference type="ARBA" id="ARBA00022679"/>
    </source>
</evidence>
<dbReference type="GO" id="GO:0004016">
    <property type="term" value="F:adenylate cyclase activity"/>
    <property type="evidence" value="ECO:0007669"/>
    <property type="project" value="InterPro"/>
</dbReference>
<evidence type="ECO:0000259" key="11">
    <source>
        <dbReference type="PROSITE" id="PS51794"/>
    </source>
</evidence>
<evidence type="ECO:0000256" key="2">
    <source>
        <dbReference type="ARBA" id="ARBA00022475"/>
    </source>
</evidence>
<keyword evidence="5" id="KW-0548">Nucleotidyltransferase</keyword>
<evidence type="ECO:0000256" key="4">
    <source>
        <dbReference type="ARBA" id="ARBA00022692"/>
    </source>
</evidence>
<dbReference type="PANTHER" id="PTHR34185">
    <property type="entry name" value="DIADENYLATE CYCLASE"/>
    <property type="match status" value="1"/>
</dbReference>
<dbReference type="InterPro" id="IPR050338">
    <property type="entry name" value="DisA"/>
</dbReference>
<dbReference type="PROSITE" id="PS51794">
    <property type="entry name" value="DAC"/>
    <property type="match status" value="1"/>
</dbReference>
<feature type="transmembrane region" description="Helical" evidence="10">
    <location>
        <begin position="73"/>
        <end position="94"/>
    </location>
</feature>
<proteinExistence type="inferred from homology"/>
<keyword evidence="7" id="KW-0067">ATP-binding</keyword>
<feature type="transmembrane region" description="Helical" evidence="10">
    <location>
        <begin position="6"/>
        <end position="30"/>
    </location>
</feature>
<evidence type="ECO:0000256" key="9">
    <source>
        <dbReference type="ARBA" id="ARBA00023136"/>
    </source>
</evidence>
<dbReference type="EMBL" id="UINC01002206">
    <property type="protein sequence ID" value="SUZ94131.1"/>
    <property type="molecule type" value="Genomic_DNA"/>
</dbReference>
<keyword evidence="8 10" id="KW-1133">Transmembrane helix</keyword>
<protein>
    <recommendedName>
        <fullName evidence="11">DAC domain-containing protein</fullName>
    </recommendedName>
</protein>
<keyword evidence="3" id="KW-0808">Transferase</keyword>
<evidence type="ECO:0000313" key="12">
    <source>
        <dbReference type="EMBL" id="SUZ94131.1"/>
    </source>
</evidence>
<evidence type="ECO:0000256" key="7">
    <source>
        <dbReference type="ARBA" id="ARBA00022840"/>
    </source>
</evidence>
<evidence type="ECO:0000256" key="1">
    <source>
        <dbReference type="ARBA" id="ARBA00000877"/>
    </source>
</evidence>
<keyword evidence="4 10" id="KW-0812">Transmembrane</keyword>
<dbReference type="HAMAP" id="MF_01499">
    <property type="entry name" value="DacA"/>
    <property type="match status" value="1"/>
</dbReference>
<keyword evidence="2" id="KW-1003">Cell membrane</keyword>
<dbReference type="PIRSF" id="PIRSF004793">
    <property type="entry name" value="UCP004793"/>
    <property type="match status" value="1"/>
</dbReference>
<keyword evidence="9 10" id="KW-0472">Membrane</keyword>
<dbReference type="Gene3D" id="3.40.1700.10">
    <property type="entry name" value="DNA integrity scanning protein, DisA, N-terminal domain"/>
    <property type="match status" value="1"/>
</dbReference>
<organism evidence="12">
    <name type="scientific">marine metagenome</name>
    <dbReference type="NCBI Taxonomy" id="408172"/>
    <lineage>
        <taxon>unclassified sequences</taxon>
        <taxon>metagenomes</taxon>
        <taxon>ecological metagenomes</taxon>
    </lineage>
</organism>
<dbReference type="InterPro" id="IPR045585">
    <property type="entry name" value="CdaA_N"/>
</dbReference>
<sequence length="258" mass="28968">MNLFKIGFLTVTLVDVVDLFIVSWIFYTVYQYFKGTRAGQMLVGLIILLIASFLSNAIGLSATSWLVNRFQTVWVVAFVILFQPEIRRLLIYVGQHRFFQKIFRMGSSQTIEAILETINELRNRSWGALVVIQRETGLRSYKEAGMPLTAEVTAPLLISLFNPTSPLHDGAVIIQNDIIEAAACILPLTESTSITPDMGTRHRAALGLSEETDAIIIVVSEETKKVSVAENGRFVNIEKDEMALRRYFNEQLFISSGD</sequence>
<evidence type="ECO:0000256" key="5">
    <source>
        <dbReference type="ARBA" id="ARBA00022695"/>
    </source>
</evidence>
<feature type="domain" description="DAC" evidence="11">
    <location>
        <begin position="83"/>
        <end position="240"/>
    </location>
</feature>
<dbReference type="NCBIfam" id="TIGR00159">
    <property type="entry name" value="diadenylate cyclase CdaA"/>
    <property type="match status" value="1"/>
</dbReference>
<gene>
    <name evidence="12" type="ORF">METZ01_LOCUS46985</name>
</gene>